<dbReference type="Proteomes" id="UP001139293">
    <property type="component" value="Unassembled WGS sequence"/>
</dbReference>
<sequence>MTVKQKKRGRPTSHAEQLSQEAIINKAKGLMLNDGKMPSIRALASALSVDAMAIYHYFKNKDALLEAITTSLVGDIYQPEISDDWQDALMALSCSYLNLLQQYSGLLETLLSMQSSGPAEVFISRFSAILAPLDLDESQQTDVLCLLVDYLHGFALAYRCNNTAQTLDVAAIKGPLTLIFKAIKA</sequence>
<evidence type="ECO:0000313" key="4">
    <source>
        <dbReference type="EMBL" id="MCL1137796.1"/>
    </source>
</evidence>
<feature type="domain" description="HTH tetR-type" evidence="3">
    <location>
        <begin position="17"/>
        <end position="76"/>
    </location>
</feature>
<dbReference type="PROSITE" id="PS50977">
    <property type="entry name" value="HTH_TETR_2"/>
    <property type="match status" value="1"/>
</dbReference>
<dbReference type="EMBL" id="JAKILB010000002">
    <property type="protein sequence ID" value="MCL1137796.1"/>
    <property type="molecule type" value="Genomic_DNA"/>
</dbReference>
<dbReference type="SUPFAM" id="SSF46689">
    <property type="entry name" value="Homeodomain-like"/>
    <property type="match status" value="1"/>
</dbReference>
<comment type="caution">
    <text evidence="4">The sequence shown here is derived from an EMBL/GenBank/DDBJ whole genome shotgun (WGS) entry which is preliminary data.</text>
</comment>
<accession>A0A9X1ZKV4</accession>
<reference evidence="4" key="1">
    <citation type="submission" date="2022-01" db="EMBL/GenBank/DDBJ databases">
        <title>Whole genome-based taxonomy of the Shewanellaceae.</title>
        <authorList>
            <person name="Martin-Rodriguez A.J."/>
        </authorList>
    </citation>
    <scope>NUCLEOTIDE SEQUENCE</scope>
    <source>
        <strain evidence="4">KCTC 23973</strain>
    </source>
</reference>
<organism evidence="4 5">
    <name type="scientific">Shewanella pneumatophori</name>
    <dbReference type="NCBI Taxonomy" id="314092"/>
    <lineage>
        <taxon>Bacteria</taxon>
        <taxon>Pseudomonadati</taxon>
        <taxon>Pseudomonadota</taxon>
        <taxon>Gammaproteobacteria</taxon>
        <taxon>Alteromonadales</taxon>
        <taxon>Shewanellaceae</taxon>
        <taxon>Shewanella</taxon>
    </lineage>
</organism>
<protein>
    <submittedName>
        <fullName evidence="4">TetR/AcrR family transcriptional regulator</fullName>
    </submittedName>
</protein>
<evidence type="ECO:0000259" key="3">
    <source>
        <dbReference type="PROSITE" id="PS50977"/>
    </source>
</evidence>
<name>A0A9X1ZKV4_9GAMM</name>
<dbReference type="Gene3D" id="1.10.357.10">
    <property type="entry name" value="Tetracycline Repressor, domain 2"/>
    <property type="match status" value="1"/>
</dbReference>
<dbReference type="GO" id="GO:0003677">
    <property type="term" value="F:DNA binding"/>
    <property type="evidence" value="ECO:0007669"/>
    <property type="project" value="UniProtKB-UniRule"/>
</dbReference>
<dbReference type="AlphaFoldDB" id="A0A9X1ZKV4"/>
<dbReference type="InterPro" id="IPR001647">
    <property type="entry name" value="HTH_TetR"/>
</dbReference>
<dbReference type="InterPro" id="IPR009057">
    <property type="entry name" value="Homeodomain-like_sf"/>
</dbReference>
<evidence type="ECO:0000256" key="2">
    <source>
        <dbReference type="PROSITE-ProRule" id="PRU00335"/>
    </source>
</evidence>
<dbReference type="SUPFAM" id="SSF48498">
    <property type="entry name" value="Tetracyclin repressor-like, C-terminal domain"/>
    <property type="match status" value="1"/>
</dbReference>
<keyword evidence="1 2" id="KW-0238">DNA-binding</keyword>
<dbReference type="Pfam" id="PF00440">
    <property type="entry name" value="TetR_N"/>
    <property type="match status" value="1"/>
</dbReference>
<evidence type="ECO:0000256" key="1">
    <source>
        <dbReference type="ARBA" id="ARBA00023125"/>
    </source>
</evidence>
<dbReference type="PRINTS" id="PR00455">
    <property type="entry name" value="HTHTETR"/>
</dbReference>
<feature type="DNA-binding region" description="H-T-H motif" evidence="2">
    <location>
        <begin position="39"/>
        <end position="58"/>
    </location>
</feature>
<evidence type="ECO:0000313" key="5">
    <source>
        <dbReference type="Proteomes" id="UP001139293"/>
    </source>
</evidence>
<dbReference type="RefSeq" id="WP_248948916.1">
    <property type="nucleotide sequence ID" value="NZ_JAKILB010000002.1"/>
</dbReference>
<dbReference type="InterPro" id="IPR036271">
    <property type="entry name" value="Tet_transcr_reg_TetR-rel_C_sf"/>
</dbReference>
<gene>
    <name evidence="4" type="ORF">L2740_04440</name>
</gene>
<proteinExistence type="predicted"/>
<keyword evidence="5" id="KW-1185">Reference proteome</keyword>